<dbReference type="EnsemblProtists" id="Phyra86649">
    <property type="protein sequence ID" value="Phyra86649"/>
    <property type="gene ID" value="Phyra86649"/>
</dbReference>
<keyword evidence="1" id="KW-0863">Zinc-finger</keyword>
<dbReference type="eggNOG" id="ENOG502RCKW">
    <property type="taxonomic scope" value="Eukaryota"/>
</dbReference>
<dbReference type="AlphaFoldDB" id="H3H7D7"/>
<dbReference type="PANTHER" id="PTHR33977:SF1">
    <property type="entry name" value="ZINC ION BINDING PROTEIN"/>
    <property type="match status" value="1"/>
</dbReference>
<dbReference type="HOGENOM" id="CLU_027466_2_0_1"/>
<evidence type="ECO:0000313" key="5">
    <source>
        <dbReference type="Proteomes" id="UP000005238"/>
    </source>
</evidence>
<dbReference type="EMBL" id="DS566958">
    <property type="status" value="NOT_ANNOTATED_CDS"/>
    <property type="molecule type" value="Genomic_DNA"/>
</dbReference>
<dbReference type="InterPro" id="IPR018289">
    <property type="entry name" value="MULE_transposase_dom"/>
</dbReference>
<name>H3H7D7_PHYRM</name>
<accession>H3H7D7</accession>
<protein>
    <recommendedName>
        <fullName evidence="3">SWIM-type domain-containing protein</fullName>
    </recommendedName>
</protein>
<evidence type="ECO:0000256" key="2">
    <source>
        <dbReference type="SAM" id="MobiDB-lite"/>
    </source>
</evidence>
<proteinExistence type="predicted"/>
<dbReference type="GO" id="GO:0008270">
    <property type="term" value="F:zinc ion binding"/>
    <property type="evidence" value="ECO:0007669"/>
    <property type="project" value="UniProtKB-KW"/>
</dbReference>
<sequence>MPCLVWKTLTNALPRSDADILLETLKNFTVAKSDVGNCCICSDATPHSMRPQLLRCDCTACATASPALRCPWRGRVRSCQLLDVVAIDELNTHVTDARGTVPPRLTFLMKDVARDWAKQGRRPARIWHSLIQRFGLDDSTAPPLSVRRMAAIRMKVSNFGFTGHEEETTPFTFTWRTDSEGRPVVGNGSEAKPFVVGVSTKKLLRQADRDPSSFVLHIDATYKLTQVGYPVVVVGVSDRARRFHLLATFIVSQQKEPQFTEVLSLLARIFLTVTGKPLRVRWAMGDADAAQWNALQDVCGGDDTFRFLMCFFHVAKKMYEKTRVLDAGVAAMVLRYLHELHFARSEAEFRQQLEEVQEVWLKLPELTSFVSYFNTVWLNERTWRWQCYHTPSGFAATNNPVETYNASIKRDVTLRRKLKVGALLDGLLILCRGESVRARAFLDEPAHSDRLVRRTNALARDGLLHECRPDRNSVSFLLGNTTSEAANSIVNVVAVPCARVFDVHERRSNENLPVTAQLGVETARMEVLGMPSTGWEVDVEAQTCPCRVFFKQGSCVHLLYALGNAGGIDASGRETLVYSGPTKRKRTRRVQNAGRPAFNGPALALE</sequence>
<evidence type="ECO:0000256" key="1">
    <source>
        <dbReference type="PROSITE-ProRule" id="PRU00325"/>
    </source>
</evidence>
<dbReference type="OMA" id="PARIWHS"/>
<keyword evidence="1" id="KW-0862">Zinc</keyword>
<dbReference type="PANTHER" id="PTHR33977">
    <property type="entry name" value="ZINC ION BINDING PROTEIN"/>
    <property type="match status" value="1"/>
</dbReference>
<dbReference type="PROSITE" id="PS50966">
    <property type="entry name" value="ZF_SWIM"/>
    <property type="match status" value="1"/>
</dbReference>
<reference evidence="5" key="1">
    <citation type="journal article" date="2006" name="Science">
        <title>Phytophthora genome sequences uncover evolutionary origins and mechanisms of pathogenesis.</title>
        <authorList>
            <person name="Tyler B.M."/>
            <person name="Tripathy S."/>
            <person name="Zhang X."/>
            <person name="Dehal P."/>
            <person name="Jiang R.H."/>
            <person name="Aerts A."/>
            <person name="Arredondo F.D."/>
            <person name="Baxter L."/>
            <person name="Bensasson D."/>
            <person name="Beynon J.L."/>
            <person name="Chapman J."/>
            <person name="Damasceno C.M."/>
            <person name="Dorrance A.E."/>
            <person name="Dou D."/>
            <person name="Dickerman A.W."/>
            <person name="Dubchak I.L."/>
            <person name="Garbelotto M."/>
            <person name="Gijzen M."/>
            <person name="Gordon S.G."/>
            <person name="Govers F."/>
            <person name="Grunwald N.J."/>
            <person name="Huang W."/>
            <person name="Ivors K.L."/>
            <person name="Jones R.W."/>
            <person name="Kamoun S."/>
            <person name="Krampis K."/>
            <person name="Lamour K.H."/>
            <person name="Lee M.K."/>
            <person name="McDonald W.H."/>
            <person name="Medina M."/>
            <person name="Meijer H.J."/>
            <person name="Nordberg E.K."/>
            <person name="Maclean D.J."/>
            <person name="Ospina-Giraldo M.D."/>
            <person name="Morris P.F."/>
            <person name="Phuntumart V."/>
            <person name="Putnam N.H."/>
            <person name="Rash S."/>
            <person name="Rose J.K."/>
            <person name="Sakihama Y."/>
            <person name="Salamov A.A."/>
            <person name="Savidor A."/>
            <person name="Scheuring C.F."/>
            <person name="Smith B.M."/>
            <person name="Sobral B.W."/>
            <person name="Terry A."/>
            <person name="Torto-Alalibo T.A."/>
            <person name="Win J."/>
            <person name="Xu Z."/>
            <person name="Zhang H."/>
            <person name="Grigoriev I.V."/>
            <person name="Rokhsar D.S."/>
            <person name="Boore J.L."/>
        </authorList>
    </citation>
    <scope>NUCLEOTIDE SEQUENCE [LARGE SCALE GENOMIC DNA]</scope>
    <source>
        <strain evidence="5">Pr102</strain>
    </source>
</reference>
<feature type="region of interest" description="Disordered" evidence="2">
    <location>
        <begin position="581"/>
        <end position="606"/>
    </location>
</feature>
<keyword evidence="5" id="KW-1185">Reference proteome</keyword>
<feature type="domain" description="SWIM-type" evidence="3">
    <location>
        <begin position="535"/>
        <end position="566"/>
    </location>
</feature>
<dbReference type="Pfam" id="PF10551">
    <property type="entry name" value="MULE"/>
    <property type="match status" value="1"/>
</dbReference>
<evidence type="ECO:0000259" key="3">
    <source>
        <dbReference type="PROSITE" id="PS50966"/>
    </source>
</evidence>
<dbReference type="InParanoid" id="H3H7D7"/>
<evidence type="ECO:0000313" key="4">
    <source>
        <dbReference type="EnsemblProtists" id="Phyra86649"/>
    </source>
</evidence>
<keyword evidence="1" id="KW-0479">Metal-binding</keyword>
<dbReference type="Proteomes" id="UP000005238">
    <property type="component" value="Unassembled WGS sequence"/>
</dbReference>
<dbReference type="InterPro" id="IPR007527">
    <property type="entry name" value="Znf_SWIM"/>
</dbReference>
<reference evidence="4" key="2">
    <citation type="submission" date="2015-06" db="UniProtKB">
        <authorList>
            <consortium name="EnsemblProtists"/>
        </authorList>
    </citation>
    <scope>IDENTIFICATION</scope>
    <source>
        <strain evidence="4">Pr102</strain>
    </source>
</reference>
<organism evidence="4 5">
    <name type="scientific">Phytophthora ramorum</name>
    <name type="common">Sudden oak death agent</name>
    <dbReference type="NCBI Taxonomy" id="164328"/>
    <lineage>
        <taxon>Eukaryota</taxon>
        <taxon>Sar</taxon>
        <taxon>Stramenopiles</taxon>
        <taxon>Oomycota</taxon>
        <taxon>Peronosporomycetes</taxon>
        <taxon>Peronosporales</taxon>
        <taxon>Peronosporaceae</taxon>
        <taxon>Phytophthora</taxon>
    </lineage>
</organism>